<evidence type="ECO:0000313" key="2">
    <source>
        <dbReference type="Proteomes" id="UP000290289"/>
    </source>
</evidence>
<gene>
    <name evidence="1" type="ORF">DVH24_031963</name>
</gene>
<comment type="caution">
    <text evidence="1">The sequence shown here is derived from an EMBL/GenBank/DDBJ whole genome shotgun (WGS) entry which is preliminary data.</text>
</comment>
<dbReference type="AlphaFoldDB" id="A0A498J356"/>
<accession>A0A498J356</accession>
<proteinExistence type="predicted"/>
<name>A0A498J356_MALDO</name>
<sequence>MFHYLYNNTWYTTRERVGCAAEIVKRDTLVIGLWQACSPSVIDLRSAGSVGLWEKVLGLMEV</sequence>
<dbReference type="Proteomes" id="UP000290289">
    <property type="component" value="Chromosome 9"/>
</dbReference>
<evidence type="ECO:0000313" key="1">
    <source>
        <dbReference type="EMBL" id="RXH89606.1"/>
    </source>
</evidence>
<dbReference type="EMBL" id="RDQH01000335">
    <property type="protein sequence ID" value="RXH89606.1"/>
    <property type="molecule type" value="Genomic_DNA"/>
</dbReference>
<reference evidence="1 2" key="1">
    <citation type="submission" date="2018-10" db="EMBL/GenBank/DDBJ databases">
        <title>A high-quality apple genome assembly.</title>
        <authorList>
            <person name="Hu J."/>
        </authorList>
    </citation>
    <scope>NUCLEOTIDE SEQUENCE [LARGE SCALE GENOMIC DNA]</scope>
    <source>
        <strain evidence="2">cv. HFTH1</strain>
        <tissue evidence="1">Young leaf</tissue>
    </source>
</reference>
<keyword evidence="2" id="KW-1185">Reference proteome</keyword>
<organism evidence="1 2">
    <name type="scientific">Malus domestica</name>
    <name type="common">Apple</name>
    <name type="synonym">Pyrus malus</name>
    <dbReference type="NCBI Taxonomy" id="3750"/>
    <lineage>
        <taxon>Eukaryota</taxon>
        <taxon>Viridiplantae</taxon>
        <taxon>Streptophyta</taxon>
        <taxon>Embryophyta</taxon>
        <taxon>Tracheophyta</taxon>
        <taxon>Spermatophyta</taxon>
        <taxon>Magnoliopsida</taxon>
        <taxon>eudicotyledons</taxon>
        <taxon>Gunneridae</taxon>
        <taxon>Pentapetalae</taxon>
        <taxon>rosids</taxon>
        <taxon>fabids</taxon>
        <taxon>Rosales</taxon>
        <taxon>Rosaceae</taxon>
        <taxon>Amygdaloideae</taxon>
        <taxon>Maleae</taxon>
        <taxon>Malus</taxon>
    </lineage>
</organism>
<protein>
    <submittedName>
        <fullName evidence="1">Uncharacterized protein</fullName>
    </submittedName>
</protein>